<dbReference type="Proteomes" id="UP000018468">
    <property type="component" value="Linkage group LG9"/>
</dbReference>
<evidence type="ECO:0000313" key="4">
    <source>
        <dbReference type="Proteomes" id="UP000018468"/>
    </source>
</evidence>
<dbReference type="OrthoDB" id="275715at2759"/>
<evidence type="ECO:0000259" key="2">
    <source>
        <dbReference type="Pfam" id="PF05347"/>
    </source>
</evidence>
<dbReference type="KEGG" id="loc:102692143"/>
<reference evidence="3" key="2">
    <citation type="submission" date="2025-08" db="UniProtKB">
        <authorList>
            <consortium name="Ensembl"/>
        </authorList>
    </citation>
    <scope>IDENTIFICATION</scope>
</reference>
<feature type="domain" description="Complex 1 LYR protein" evidence="2">
    <location>
        <begin position="8"/>
        <end position="64"/>
    </location>
</feature>
<dbReference type="Pfam" id="PF05347">
    <property type="entry name" value="Complex1_LYR"/>
    <property type="match status" value="1"/>
</dbReference>
<dbReference type="CTD" id="103909737"/>
<dbReference type="GeneTree" id="ENSGT00940000157289"/>
<dbReference type="PANTHER" id="PTHR13166:SF7">
    <property type="entry name" value="LYR MOTIF-CONTAINING PROTEIN 4"/>
    <property type="match status" value="1"/>
</dbReference>
<dbReference type="GO" id="GO:0005739">
    <property type="term" value="C:mitochondrion"/>
    <property type="evidence" value="ECO:0000318"/>
    <property type="project" value="GO_Central"/>
</dbReference>
<dbReference type="HOGENOM" id="CLU_120076_3_1_1"/>
<keyword evidence="4" id="KW-1185">Reference proteome</keyword>
<dbReference type="eggNOG" id="KOG3801">
    <property type="taxonomic scope" value="Eukaryota"/>
</dbReference>
<sequence>MAASSRSQVLSLYKLLMKESSKFPSYNYRTYALRRVRDAFKENKHVEDSKTVEVLLNKARDNLAVLQRQVSIGQMYATQKIVVEEHRGKKTI</sequence>
<accession>W5N120</accession>
<dbReference type="AlphaFoldDB" id="W5N120"/>
<reference evidence="3" key="3">
    <citation type="submission" date="2025-09" db="UniProtKB">
        <authorList>
            <consortium name="Ensembl"/>
        </authorList>
    </citation>
    <scope>IDENTIFICATION</scope>
</reference>
<dbReference type="STRING" id="7918.ENSLOCP00000014329"/>
<dbReference type="Ensembl" id="ENSLOCT00000014358.1">
    <property type="protein sequence ID" value="ENSLOCP00000014329.1"/>
    <property type="gene ID" value="ENSLOCG00000011663.1"/>
</dbReference>
<dbReference type="FunCoup" id="W5N120">
    <property type="interactions" value="1523"/>
</dbReference>
<evidence type="ECO:0000313" key="3">
    <source>
        <dbReference type="Ensembl" id="ENSLOCP00000014329.1"/>
    </source>
</evidence>
<organism evidence="3 4">
    <name type="scientific">Lepisosteus oculatus</name>
    <name type="common">Spotted gar</name>
    <dbReference type="NCBI Taxonomy" id="7918"/>
    <lineage>
        <taxon>Eukaryota</taxon>
        <taxon>Metazoa</taxon>
        <taxon>Chordata</taxon>
        <taxon>Craniata</taxon>
        <taxon>Vertebrata</taxon>
        <taxon>Euteleostomi</taxon>
        <taxon>Actinopterygii</taxon>
        <taxon>Neopterygii</taxon>
        <taxon>Holostei</taxon>
        <taxon>Semionotiformes</taxon>
        <taxon>Lepisosteidae</taxon>
        <taxon>Lepisosteus</taxon>
    </lineage>
</organism>
<dbReference type="InterPro" id="IPR051522">
    <property type="entry name" value="ISC_assembly_LYR"/>
</dbReference>
<reference evidence="4" key="1">
    <citation type="submission" date="2011-12" db="EMBL/GenBank/DDBJ databases">
        <title>The Draft Genome of Lepisosteus oculatus.</title>
        <authorList>
            <consortium name="The Broad Institute Genome Assembly &amp; Analysis Group"/>
            <consortium name="Computational R&amp;D Group"/>
            <consortium name="and Sequencing Platform"/>
            <person name="Di Palma F."/>
            <person name="Alfoldi J."/>
            <person name="Johnson J."/>
            <person name="Berlin A."/>
            <person name="Gnerre S."/>
            <person name="Jaffe D."/>
            <person name="MacCallum I."/>
            <person name="Young S."/>
            <person name="Walker B.J."/>
            <person name="Lander E.S."/>
            <person name="Lindblad-Toh K."/>
        </authorList>
    </citation>
    <scope>NUCLEOTIDE SEQUENCE [LARGE SCALE GENOMIC DNA]</scope>
</reference>
<dbReference type="EMBL" id="AHAT01031818">
    <property type="status" value="NOT_ANNOTATED_CDS"/>
    <property type="molecule type" value="Genomic_DNA"/>
</dbReference>
<dbReference type="InParanoid" id="W5N120"/>
<protein>
    <submittedName>
        <fullName evidence="3">LYR motif containing 4</fullName>
    </submittedName>
</protein>
<dbReference type="CDD" id="cd20264">
    <property type="entry name" value="Complex1_LYR_LYRM4"/>
    <property type="match status" value="1"/>
</dbReference>
<dbReference type="InterPro" id="IPR008011">
    <property type="entry name" value="Complex1_LYR_dom"/>
</dbReference>
<dbReference type="GO" id="GO:1990221">
    <property type="term" value="C:L-cysteine desulfurase complex"/>
    <property type="evidence" value="ECO:0000318"/>
    <property type="project" value="GO_Central"/>
</dbReference>
<dbReference type="EMBL" id="AHAT01031817">
    <property type="status" value="NOT_ANNOTATED_CDS"/>
    <property type="molecule type" value="Genomic_DNA"/>
</dbReference>
<dbReference type="OMA" id="YTTDKLV"/>
<dbReference type="PANTHER" id="PTHR13166">
    <property type="entry name" value="PROTEIN C6ORF149"/>
    <property type="match status" value="1"/>
</dbReference>
<name>W5N120_LEPOC</name>
<dbReference type="GO" id="GO:0016226">
    <property type="term" value="P:iron-sulfur cluster assembly"/>
    <property type="evidence" value="ECO:0000318"/>
    <property type="project" value="GO_Central"/>
</dbReference>
<proteinExistence type="inferred from homology"/>
<dbReference type="InterPro" id="IPR045297">
    <property type="entry name" value="Complex1_LYR_LYRM4"/>
</dbReference>
<comment type="similarity">
    <text evidence="1">Belongs to the complex I LYR family.</text>
</comment>
<dbReference type="GeneID" id="102692143"/>
<evidence type="ECO:0000256" key="1">
    <source>
        <dbReference type="ARBA" id="ARBA00009508"/>
    </source>
</evidence>
<dbReference type="Bgee" id="ENSLOCG00000011663">
    <property type="expression patterns" value="Expressed in pharyngeal gill and 12 other cell types or tissues"/>
</dbReference>